<keyword evidence="3" id="KW-1185">Reference proteome</keyword>
<comment type="caution">
    <text evidence="2">The sequence shown here is derived from an EMBL/GenBank/DDBJ whole genome shotgun (WGS) entry which is preliminary data.</text>
</comment>
<keyword evidence="1" id="KW-0812">Transmembrane</keyword>
<evidence type="ECO:0000256" key="1">
    <source>
        <dbReference type="SAM" id="Phobius"/>
    </source>
</evidence>
<organism evidence="2 3">
    <name type="scientific">Acetobacter musti</name>
    <dbReference type="NCBI Taxonomy" id="864732"/>
    <lineage>
        <taxon>Bacteria</taxon>
        <taxon>Pseudomonadati</taxon>
        <taxon>Pseudomonadota</taxon>
        <taxon>Alphaproteobacteria</taxon>
        <taxon>Acetobacterales</taxon>
        <taxon>Acetobacteraceae</taxon>
        <taxon>Acetobacter</taxon>
    </lineage>
</organism>
<evidence type="ECO:0000313" key="2">
    <source>
        <dbReference type="EMBL" id="NHN83935.1"/>
    </source>
</evidence>
<keyword evidence="1" id="KW-0472">Membrane</keyword>
<evidence type="ECO:0000313" key="3">
    <source>
        <dbReference type="Proteomes" id="UP000635278"/>
    </source>
</evidence>
<name>A0ABX0JMS8_9PROT</name>
<dbReference type="EMBL" id="WOTB01000004">
    <property type="protein sequence ID" value="NHN83935.1"/>
    <property type="molecule type" value="Genomic_DNA"/>
</dbReference>
<dbReference type="Pfam" id="PF20228">
    <property type="entry name" value="DUF6587"/>
    <property type="match status" value="1"/>
</dbReference>
<protein>
    <recommendedName>
        <fullName evidence="4">FeoB-associated Cys-rich membrane protein</fullName>
    </recommendedName>
</protein>
<feature type="transmembrane region" description="Helical" evidence="1">
    <location>
        <begin position="6"/>
        <end position="23"/>
    </location>
</feature>
<proteinExistence type="predicted"/>
<dbReference type="InterPro" id="IPR046494">
    <property type="entry name" value="DUF6587"/>
</dbReference>
<sequence>MIEAFIVSVAVVACALYWIGRLAPSVTRTLWQGAGSVLEVVHAPAPLRHAVAGRITTRSGSGCGGCKGCGKDGGGCH</sequence>
<gene>
    <name evidence="2" type="ORF">GOB93_04665</name>
</gene>
<keyword evidence="1" id="KW-1133">Transmembrane helix</keyword>
<accession>A0ABX0JMS8</accession>
<dbReference type="Proteomes" id="UP000635278">
    <property type="component" value="Unassembled WGS sequence"/>
</dbReference>
<dbReference type="RefSeq" id="WP_173582327.1">
    <property type="nucleotide sequence ID" value="NZ_WOTB01000004.1"/>
</dbReference>
<reference evidence="2 3" key="1">
    <citation type="journal article" date="2020" name="Int. J. Syst. Evol. Microbiol.">
        <title>Novel acetic acid bacteria from cider fermentations: Acetobacter conturbans sp. nov. and Acetobacter fallax sp. nov.</title>
        <authorList>
            <person name="Sombolestani A.S."/>
            <person name="Cleenwerck I."/>
            <person name="Cnockaert M."/>
            <person name="Borremans W."/>
            <person name="Wieme A.D."/>
            <person name="De Vuyst L."/>
            <person name="Vandamme P."/>
        </authorList>
    </citation>
    <scope>NUCLEOTIDE SEQUENCE [LARGE SCALE GENOMIC DNA]</scope>
    <source>
        <strain evidence="2 3">LMG 30640</strain>
    </source>
</reference>
<evidence type="ECO:0008006" key="4">
    <source>
        <dbReference type="Google" id="ProtNLM"/>
    </source>
</evidence>